<comment type="caution">
    <text evidence="3">The sequence shown here is derived from an EMBL/GenBank/DDBJ whole genome shotgun (WGS) entry which is preliminary data.</text>
</comment>
<sequence>MKKKNILKFISLLGIGSFVALSAASCKQPVAEKPTKPTDPKNPVNGGGGSTTDPSSGSGDNSNMNSNSGSDGSTGTGDSSSSTDNSGSSNGMTATNKAAVETYLNSLMPNDFMVVDSSGTEIVKDNTKATDVKSSNIKLKENNTVTEGWTLGVELVSDSANIDNGTVKFKVKFTKEGVEVTSNEIAITGFKTLKTSIANALLKSMTVKDESGQDVSKKALNLGSVGFKKLSELNNQTVVRTSSNNQPTISTRDAGSMDGAAEHQEQVSGLGAKFKELITTNESALKTSLDSIKTDYPEFVPEKLSLSGKAKLVNLWKGNDNDWHGNYYLTSKDDSNNKLSIKYADADWTIDLMDGLFVQDLLPDDVRISASIKKDDGSYTKSESNIEAYKNKIESEKNDSSAGKRYELSADGKDLKIKITVDNKDKYIDINPIKLPYIGPGKTNNIFFKAEYIFDEVAISDTDFFGTKLIFKKIHDATNGAKIALDSNVLNNPGNAVGIIPGRIDDETTDWKTVIPSSDVNYFFSKNDMSLGFDDSIHGDHNSSNGLGVVQLIENDVKSGNVFATKINDNNATSFIVFLRVAYKKSADTFGYYWPNSATILYFAAHTNTTTGNGVSA</sequence>
<dbReference type="EMBL" id="JAJHZM010000003">
    <property type="protein sequence ID" value="MDC4181761.1"/>
    <property type="molecule type" value="Genomic_DNA"/>
</dbReference>
<organism evidence="3 4">
    <name type="scientific">Mycoplasma bradburyae</name>
    <dbReference type="NCBI Taxonomy" id="2963128"/>
    <lineage>
        <taxon>Bacteria</taxon>
        <taxon>Bacillati</taxon>
        <taxon>Mycoplasmatota</taxon>
        <taxon>Mollicutes</taxon>
        <taxon>Mycoplasmataceae</taxon>
        <taxon>Mycoplasma</taxon>
    </lineage>
</organism>
<feature type="region of interest" description="Disordered" evidence="1">
    <location>
        <begin position="26"/>
        <end position="93"/>
    </location>
</feature>
<proteinExistence type="predicted"/>
<feature type="compositionally biased region" description="Low complexity" evidence="1">
    <location>
        <begin position="51"/>
        <end position="91"/>
    </location>
</feature>
<keyword evidence="4" id="KW-1185">Reference proteome</keyword>
<reference evidence="3" key="1">
    <citation type="submission" date="2021-11" db="EMBL/GenBank/DDBJ databases">
        <title>Description of Mycoplasma bradburyaesp. nov.from sea birds: a tribute to a great mycoplasmologist.</title>
        <authorList>
            <person name="Ramirez A.S."/>
            <person name="Poveda C."/>
            <person name="Suarez-Perez A."/>
            <person name="Rosales R.S."/>
            <person name="Dijkman R."/>
            <person name="Feberwee A."/>
            <person name="Spergser J."/>
            <person name="Szostak M.P."/>
            <person name="Ressel L."/>
            <person name="Calabuig P."/>
            <person name="Catania S."/>
            <person name="Gobbo F."/>
            <person name="Timofte D."/>
            <person name="Poveda J.B."/>
        </authorList>
    </citation>
    <scope>NUCLEOTIDE SEQUENCE [LARGE SCALE GENOMIC DNA]</scope>
    <source>
        <strain evidence="3">T158</strain>
    </source>
</reference>
<name>A0ABT5GBI9_9MOLU</name>
<dbReference type="RefSeq" id="WP_255034330.1">
    <property type="nucleotide sequence ID" value="NZ_CP101414.1"/>
</dbReference>
<dbReference type="Proteomes" id="UP001220940">
    <property type="component" value="Unassembled WGS sequence"/>
</dbReference>
<evidence type="ECO:0000256" key="1">
    <source>
        <dbReference type="SAM" id="MobiDB-lite"/>
    </source>
</evidence>
<feature type="chain" id="PRO_5045722047" description="Lipoprotein" evidence="2">
    <location>
        <begin position="24"/>
        <end position="617"/>
    </location>
</feature>
<dbReference type="PROSITE" id="PS51257">
    <property type="entry name" value="PROKAR_LIPOPROTEIN"/>
    <property type="match status" value="1"/>
</dbReference>
<feature type="signal peptide" evidence="2">
    <location>
        <begin position="1"/>
        <end position="23"/>
    </location>
</feature>
<evidence type="ECO:0000313" key="3">
    <source>
        <dbReference type="EMBL" id="MDC4181761.1"/>
    </source>
</evidence>
<evidence type="ECO:0000256" key="2">
    <source>
        <dbReference type="SAM" id="SignalP"/>
    </source>
</evidence>
<keyword evidence="2" id="KW-0732">Signal</keyword>
<evidence type="ECO:0000313" key="4">
    <source>
        <dbReference type="Proteomes" id="UP001220940"/>
    </source>
</evidence>
<evidence type="ECO:0008006" key="5">
    <source>
        <dbReference type="Google" id="ProtNLM"/>
    </source>
</evidence>
<gene>
    <name evidence="3" type="ORF">LNO68_00985</name>
</gene>
<accession>A0ABT5GBI9</accession>
<protein>
    <recommendedName>
        <fullName evidence="5">Lipoprotein</fullName>
    </recommendedName>
</protein>